<evidence type="ECO:0000313" key="2">
    <source>
        <dbReference type="Proteomes" id="UP000198885"/>
    </source>
</evidence>
<accession>A0A1H9WZB2</accession>
<dbReference type="Proteomes" id="UP000198885">
    <property type="component" value="Unassembled WGS sequence"/>
</dbReference>
<keyword evidence="2" id="KW-1185">Reference proteome</keyword>
<dbReference type="GO" id="GO:0016740">
    <property type="term" value="F:transferase activity"/>
    <property type="evidence" value="ECO:0007669"/>
    <property type="project" value="UniProtKB-KW"/>
</dbReference>
<dbReference type="EMBL" id="FOGU01000015">
    <property type="protein sequence ID" value="SES39195.1"/>
    <property type="molecule type" value="Genomic_DNA"/>
</dbReference>
<dbReference type="STRING" id="641238.SAMN04490244_11526"/>
<dbReference type="SUPFAM" id="SSF52540">
    <property type="entry name" value="P-loop containing nucleoside triphosphate hydrolases"/>
    <property type="match status" value="1"/>
</dbReference>
<dbReference type="InterPro" id="IPR027417">
    <property type="entry name" value="P-loop_NTPase"/>
</dbReference>
<dbReference type="Gene3D" id="3.40.50.300">
    <property type="entry name" value="P-loop containing nucleotide triphosphate hydrolases"/>
    <property type="match status" value="1"/>
</dbReference>
<reference evidence="1 2" key="1">
    <citation type="submission" date="2016-10" db="EMBL/GenBank/DDBJ databases">
        <authorList>
            <person name="de Groot N.N."/>
        </authorList>
    </citation>
    <scope>NUCLEOTIDE SEQUENCE [LARGE SCALE GENOMIC DNA]</scope>
    <source>
        <strain evidence="1 2">DSM 23042</strain>
    </source>
</reference>
<proteinExistence type="predicted"/>
<dbReference type="Pfam" id="PF13469">
    <property type="entry name" value="Sulfotransfer_3"/>
    <property type="match status" value="1"/>
</dbReference>
<dbReference type="AlphaFoldDB" id="A0A1H9WZB2"/>
<organism evidence="1 2">
    <name type="scientific">Tranquillimonas rosea</name>
    <dbReference type="NCBI Taxonomy" id="641238"/>
    <lineage>
        <taxon>Bacteria</taxon>
        <taxon>Pseudomonadati</taxon>
        <taxon>Pseudomonadota</taxon>
        <taxon>Alphaproteobacteria</taxon>
        <taxon>Rhodobacterales</taxon>
        <taxon>Roseobacteraceae</taxon>
        <taxon>Tranquillimonas</taxon>
    </lineage>
</organism>
<name>A0A1H9WZB2_9RHOB</name>
<keyword evidence="1" id="KW-0808">Transferase</keyword>
<protein>
    <submittedName>
        <fullName evidence="1">Sulfotransferase family protein</fullName>
    </submittedName>
</protein>
<gene>
    <name evidence="1" type="ORF">SAMN04490244_11526</name>
</gene>
<sequence>MSAAQPDSPVSHLDAPREGYVFIVTYGRSGSTLLQNVLNHIDGYCIRGENNNALYHVARAWNAVKMSEPMEGARRSGVATGPDHPWYGAEATDPDRIGRGLADAFVRDVLMPPPGVRVAGFKEIRFHLGGAHMESYIDFLLRFFAPARFIFNTRDHAATARSGWWASMDPAAVRRELETAEEAFARMRARLGNQALALHYDDYAGRPEALRPLFDFLGEDYDPAAVDAVMNRRLTHTGTR</sequence>
<dbReference type="RefSeq" id="WP_092696116.1">
    <property type="nucleotide sequence ID" value="NZ_FOGU01000015.1"/>
</dbReference>
<dbReference type="OrthoDB" id="4169204at2"/>
<evidence type="ECO:0000313" key="1">
    <source>
        <dbReference type="EMBL" id="SES39195.1"/>
    </source>
</evidence>